<sequence>MRPFEYVRAADAASGATAVASVPGAKFLAGGSNLVDLMKEDVERPTRLVDIRQLPLRQIQRTRVGLSVGALATNTETANHPLIRENYPLLTQAIVAGASGQLRNMATNGGNLLQRTRCNYFYDTATPCNKREAGTGCGAREGLNKIHAVLGWSEACVATYPGDMANALYALDANVRVRATDGRDRLIPIGDFHRLPGDTPQRDNNLEHGELILAIELPVSAAEFARNSHYLKVRDRTSYAFAMVAVAAALQLDGGTIRQARVVLGSVAHKPWRSAEAEAALVGRRANENTFSQAAQAALSDARPLAHNAYKVELGQRSVVRALMRAAKLA</sequence>
<evidence type="ECO:0000256" key="1">
    <source>
        <dbReference type="ARBA" id="ARBA00022827"/>
    </source>
</evidence>
<keyword evidence="1" id="KW-0285">Flavoprotein</keyword>
<dbReference type="Gene3D" id="3.30.465.10">
    <property type="match status" value="2"/>
</dbReference>
<keyword evidence="1" id="KW-0274">FAD</keyword>
<dbReference type="InterPro" id="IPR016169">
    <property type="entry name" value="FAD-bd_PCMH_sub2"/>
</dbReference>
<dbReference type="EMBL" id="BAABGJ010000025">
    <property type="protein sequence ID" value="GAA4343911.1"/>
    <property type="molecule type" value="Genomic_DNA"/>
</dbReference>
<dbReference type="SUPFAM" id="SSF55447">
    <property type="entry name" value="CO dehydrogenase flavoprotein C-terminal domain-like"/>
    <property type="match status" value="1"/>
</dbReference>
<dbReference type="Pfam" id="PF00941">
    <property type="entry name" value="FAD_binding_5"/>
    <property type="match status" value="1"/>
</dbReference>
<evidence type="ECO:0000313" key="3">
    <source>
        <dbReference type="EMBL" id="GAA4343911.1"/>
    </source>
</evidence>
<evidence type="ECO:0000259" key="2">
    <source>
        <dbReference type="PROSITE" id="PS51387"/>
    </source>
</evidence>
<dbReference type="Gene3D" id="3.30.43.10">
    <property type="entry name" value="Uridine Diphospho-n-acetylenolpyruvylglucosamine Reductase, domain 2"/>
    <property type="match status" value="1"/>
</dbReference>
<comment type="caution">
    <text evidence="3">The sequence shown here is derived from an EMBL/GenBank/DDBJ whole genome shotgun (WGS) entry which is preliminary data.</text>
</comment>
<dbReference type="SMART" id="SM01092">
    <property type="entry name" value="CO_deh_flav_C"/>
    <property type="match status" value="1"/>
</dbReference>
<accession>A0ABP8HT59</accession>
<protein>
    <submittedName>
        <fullName evidence="3">Xanthine dehydrogenase family protein subunit M</fullName>
    </submittedName>
</protein>
<keyword evidence="4" id="KW-1185">Reference proteome</keyword>
<dbReference type="InterPro" id="IPR002346">
    <property type="entry name" value="Mopterin_DH_FAD-bd"/>
</dbReference>
<dbReference type="InterPro" id="IPR036683">
    <property type="entry name" value="CO_DH_flav_C_dom_sf"/>
</dbReference>
<dbReference type="InterPro" id="IPR016167">
    <property type="entry name" value="FAD-bd_PCMH_sub1"/>
</dbReference>
<dbReference type="InterPro" id="IPR005107">
    <property type="entry name" value="CO_DH_flav_C"/>
</dbReference>
<reference evidence="4" key="1">
    <citation type="journal article" date="2019" name="Int. J. Syst. Evol. Microbiol.">
        <title>The Global Catalogue of Microorganisms (GCM) 10K type strain sequencing project: providing services to taxonomists for standard genome sequencing and annotation.</title>
        <authorList>
            <consortium name="The Broad Institute Genomics Platform"/>
            <consortium name="The Broad Institute Genome Sequencing Center for Infectious Disease"/>
            <person name="Wu L."/>
            <person name="Ma J."/>
        </authorList>
    </citation>
    <scope>NUCLEOTIDE SEQUENCE [LARGE SCALE GENOMIC DNA]</scope>
    <source>
        <strain evidence="4">JCM 17804</strain>
    </source>
</reference>
<proteinExistence type="predicted"/>
<dbReference type="Gene3D" id="3.30.390.50">
    <property type="entry name" value="CO dehydrogenase flavoprotein, C-terminal domain"/>
    <property type="match status" value="1"/>
</dbReference>
<dbReference type="InterPro" id="IPR036318">
    <property type="entry name" value="FAD-bd_PCMH-like_sf"/>
</dbReference>
<dbReference type="InterPro" id="IPR051312">
    <property type="entry name" value="Diverse_Substr_Oxidored"/>
</dbReference>
<organism evidence="3 4">
    <name type="scientific">Variovorax defluvii</name>
    <dbReference type="NCBI Taxonomy" id="913761"/>
    <lineage>
        <taxon>Bacteria</taxon>
        <taxon>Pseudomonadati</taxon>
        <taxon>Pseudomonadota</taxon>
        <taxon>Betaproteobacteria</taxon>
        <taxon>Burkholderiales</taxon>
        <taxon>Comamonadaceae</taxon>
        <taxon>Variovorax</taxon>
    </lineage>
</organism>
<evidence type="ECO:0000313" key="4">
    <source>
        <dbReference type="Proteomes" id="UP001500975"/>
    </source>
</evidence>
<dbReference type="PANTHER" id="PTHR42659">
    <property type="entry name" value="XANTHINE DEHYDROGENASE SUBUNIT C-RELATED"/>
    <property type="match status" value="1"/>
</dbReference>
<dbReference type="InterPro" id="IPR016166">
    <property type="entry name" value="FAD-bd_PCMH"/>
</dbReference>
<dbReference type="PROSITE" id="PS51387">
    <property type="entry name" value="FAD_PCMH"/>
    <property type="match status" value="1"/>
</dbReference>
<dbReference type="PANTHER" id="PTHR42659:SF1">
    <property type="entry name" value="OXIDOREDUCTASE"/>
    <property type="match status" value="1"/>
</dbReference>
<dbReference type="SUPFAM" id="SSF56176">
    <property type="entry name" value="FAD-binding/transporter-associated domain-like"/>
    <property type="match status" value="1"/>
</dbReference>
<gene>
    <name evidence="3" type="ORF">GCM10023165_26690</name>
</gene>
<dbReference type="Pfam" id="PF03450">
    <property type="entry name" value="CO_deh_flav_C"/>
    <property type="match status" value="1"/>
</dbReference>
<dbReference type="Proteomes" id="UP001500975">
    <property type="component" value="Unassembled WGS sequence"/>
</dbReference>
<feature type="domain" description="FAD-binding PCMH-type" evidence="2">
    <location>
        <begin position="1"/>
        <end position="222"/>
    </location>
</feature>
<name>A0ABP8HT59_9BURK</name>
<dbReference type="RefSeq" id="WP_345538426.1">
    <property type="nucleotide sequence ID" value="NZ_BAABGJ010000025.1"/>
</dbReference>